<reference evidence="2" key="1">
    <citation type="submission" date="2020-09" db="EMBL/GenBank/DDBJ databases">
        <title>Genome seq and assembly of Devosia sp.</title>
        <authorList>
            <person name="Chhetri G."/>
        </authorList>
    </citation>
    <scope>NUCLEOTIDE SEQUENCE</scope>
    <source>
        <strain evidence="2">PTR5</strain>
    </source>
</reference>
<proteinExistence type="predicted"/>
<dbReference type="RefSeq" id="WP_191773128.1">
    <property type="nucleotide sequence ID" value="NZ_JACYFU010000001.1"/>
</dbReference>
<dbReference type="InterPro" id="IPR052339">
    <property type="entry name" value="Fe-S_Maturation_MIP18"/>
</dbReference>
<comment type="caution">
    <text evidence="2">The sequence shown here is derived from an EMBL/GenBank/DDBJ whole genome shotgun (WGS) entry which is preliminary data.</text>
</comment>
<dbReference type="SUPFAM" id="SSF117916">
    <property type="entry name" value="Fe-S cluster assembly (FSCA) domain-like"/>
    <property type="match status" value="1"/>
</dbReference>
<evidence type="ECO:0000259" key="1">
    <source>
        <dbReference type="Pfam" id="PF01883"/>
    </source>
</evidence>
<protein>
    <submittedName>
        <fullName evidence="2">Metal-sulfur cluster assembly factor</fullName>
    </submittedName>
</protein>
<dbReference type="EMBL" id="JACYFU010000001">
    <property type="protein sequence ID" value="MBD8064803.1"/>
    <property type="molecule type" value="Genomic_DNA"/>
</dbReference>
<dbReference type="InterPro" id="IPR002744">
    <property type="entry name" value="MIP18-like"/>
</dbReference>
<dbReference type="Proteomes" id="UP000654108">
    <property type="component" value="Unassembled WGS sequence"/>
</dbReference>
<evidence type="ECO:0000313" key="3">
    <source>
        <dbReference type="Proteomes" id="UP000654108"/>
    </source>
</evidence>
<dbReference type="Gene3D" id="3.30.300.130">
    <property type="entry name" value="Fe-S cluster assembly (FSCA)"/>
    <property type="match status" value="1"/>
</dbReference>
<dbReference type="AlphaFoldDB" id="A0A927ISI8"/>
<keyword evidence="3" id="KW-1185">Reference proteome</keyword>
<dbReference type="Pfam" id="PF01883">
    <property type="entry name" value="FeS_assembly_P"/>
    <property type="match status" value="1"/>
</dbReference>
<name>A0A927ISI8_9HYPH</name>
<dbReference type="PANTHER" id="PTHR42831">
    <property type="entry name" value="FE-S PROTEIN MATURATION AUXILIARY FACTOR YITW"/>
    <property type="match status" value="1"/>
</dbReference>
<dbReference type="PANTHER" id="PTHR42831:SF1">
    <property type="entry name" value="FE-S PROTEIN MATURATION AUXILIARY FACTOR YITW"/>
    <property type="match status" value="1"/>
</dbReference>
<evidence type="ECO:0000313" key="2">
    <source>
        <dbReference type="EMBL" id="MBD8064803.1"/>
    </source>
</evidence>
<feature type="domain" description="MIP18 family-like" evidence="1">
    <location>
        <begin position="9"/>
        <end position="74"/>
    </location>
</feature>
<sequence>MDIDPDLAECLRAVLDPEIGVNVVDLGLVYLARITDGHVEVQMTLTSRACPMGEMVLDDARMRVEACFPNAAQVDVELVWDPPWNPDFITDAGRKALGRPARGY</sequence>
<organism evidence="2 3">
    <name type="scientific">Devosia oryzisoli</name>
    <dbReference type="NCBI Taxonomy" id="2774138"/>
    <lineage>
        <taxon>Bacteria</taxon>
        <taxon>Pseudomonadati</taxon>
        <taxon>Pseudomonadota</taxon>
        <taxon>Alphaproteobacteria</taxon>
        <taxon>Hyphomicrobiales</taxon>
        <taxon>Devosiaceae</taxon>
        <taxon>Devosia</taxon>
    </lineage>
</organism>
<gene>
    <name evidence="2" type="ORF">IC608_04850</name>
</gene>
<dbReference type="InterPro" id="IPR034904">
    <property type="entry name" value="FSCA_dom_sf"/>
</dbReference>
<accession>A0A927ISI8</accession>